<reference evidence="1 2" key="1">
    <citation type="submission" date="2022-11" db="EMBL/GenBank/DDBJ databases">
        <title>Desulfobotulus tamanensis H1 sp. nov. - anaerobic, alkaliphilic, sulphate reducing bacterium isolated from terrestrial mud volcano.</title>
        <authorList>
            <person name="Frolova A."/>
            <person name="Merkel A.Y."/>
            <person name="Slobodkin A.I."/>
        </authorList>
    </citation>
    <scope>NUCLEOTIDE SEQUENCE [LARGE SCALE GENOMIC DNA]</scope>
    <source>
        <strain evidence="1 2">H1</strain>
    </source>
</reference>
<dbReference type="PANTHER" id="PTHR36510">
    <property type="entry name" value="GLUTAMATE--CYSTEINE LIGASE 2-RELATED"/>
    <property type="match status" value="1"/>
</dbReference>
<comment type="caution">
    <text evidence="1">The sequence shown here is derived from an EMBL/GenBank/DDBJ whole genome shotgun (WGS) entry which is preliminary data.</text>
</comment>
<keyword evidence="1" id="KW-0436">Ligase</keyword>
<dbReference type="Pfam" id="PF04107">
    <property type="entry name" value="GCS2"/>
    <property type="match status" value="1"/>
</dbReference>
<evidence type="ECO:0000313" key="1">
    <source>
        <dbReference type="EMBL" id="MCW7753020.1"/>
    </source>
</evidence>
<gene>
    <name evidence="1" type="ORF">OOT00_03360</name>
</gene>
<keyword evidence="2" id="KW-1185">Reference proteome</keyword>
<dbReference type="GO" id="GO:0016874">
    <property type="term" value="F:ligase activity"/>
    <property type="evidence" value="ECO:0007669"/>
    <property type="project" value="UniProtKB-KW"/>
</dbReference>
<dbReference type="Proteomes" id="UP001209681">
    <property type="component" value="Unassembled WGS sequence"/>
</dbReference>
<evidence type="ECO:0000313" key="2">
    <source>
        <dbReference type="Proteomes" id="UP001209681"/>
    </source>
</evidence>
<proteinExistence type="predicted"/>
<protein>
    <submittedName>
        <fullName evidence="1">Glutamate-cysteine ligase family protein</fullName>
    </submittedName>
</protein>
<sequence length="410" mass="45488">MKALHLFEGYGIEIELMIVDAATLTVRALAETLLREGNGPVSNERSLGRVRISNELAAHVIEFKTPGPAAGFTGLTEDFRSAVDEVNRLLKVHGARLLGTGMHPFMNPFEEAVLWPHGQKEIYNAYHRIFDCRGHGWVNLQSVHLNLPFCGADEFGRLHAAIRCVLPLLPGLCASTPMADGQLTPYCDTRLAVYRKNQQRIPEIAGSIIPEAVFDPRSYEREILLPMYHAIAPMDPDEVLRGEWLNSRGAIARFERNAIEIRLVDTQENVEADVAVMGLVAAVVRGFVEERLAPLNIQKQAGTRMLADCLNQAIVDGESALVSDPGLIALYGLDRPKRAGDIWKAWYDRLLPHCPELLPVASFLEKRLEQGTLSSRIRQSLGEHPSPERVRAVYGKLADCLATGRLFCGF</sequence>
<dbReference type="EMBL" id="JAPFPW010000002">
    <property type="protein sequence ID" value="MCW7753020.1"/>
    <property type="molecule type" value="Genomic_DNA"/>
</dbReference>
<dbReference type="InterPro" id="IPR050141">
    <property type="entry name" value="GCL_type2/YbdK_subfam"/>
</dbReference>
<accession>A0ABT3N6D2</accession>
<organism evidence="1 2">
    <name type="scientific">Desulfobotulus pelophilus</name>
    <dbReference type="NCBI Taxonomy" id="2823377"/>
    <lineage>
        <taxon>Bacteria</taxon>
        <taxon>Pseudomonadati</taxon>
        <taxon>Thermodesulfobacteriota</taxon>
        <taxon>Desulfobacteria</taxon>
        <taxon>Desulfobacterales</taxon>
        <taxon>Desulfobacteraceae</taxon>
        <taxon>Desulfobotulus</taxon>
    </lineage>
</organism>
<dbReference type="InterPro" id="IPR014746">
    <property type="entry name" value="Gln_synth/guanido_kin_cat_dom"/>
</dbReference>
<dbReference type="RefSeq" id="WP_265423877.1">
    <property type="nucleotide sequence ID" value="NZ_JAPFPW010000002.1"/>
</dbReference>
<dbReference type="SUPFAM" id="SSF55931">
    <property type="entry name" value="Glutamine synthetase/guanido kinase"/>
    <property type="match status" value="1"/>
</dbReference>
<dbReference type="InterPro" id="IPR006336">
    <property type="entry name" value="GCS2"/>
</dbReference>
<name>A0ABT3N6D2_9BACT</name>
<dbReference type="PANTHER" id="PTHR36510:SF1">
    <property type="entry name" value="GLUTAMATE--CYSTEINE LIGASE 2-RELATED"/>
    <property type="match status" value="1"/>
</dbReference>
<dbReference type="Gene3D" id="3.30.590.20">
    <property type="match status" value="1"/>
</dbReference>